<organism evidence="7">
    <name type="scientific">Heliconius melpomene rosina</name>
    <dbReference type="NCBI Taxonomy" id="171916"/>
    <lineage>
        <taxon>Eukaryota</taxon>
        <taxon>Metazoa</taxon>
        <taxon>Ecdysozoa</taxon>
        <taxon>Arthropoda</taxon>
        <taxon>Hexapoda</taxon>
        <taxon>Insecta</taxon>
        <taxon>Pterygota</taxon>
        <taxon>Neoptera</taxon>
        <taxon>Endopterygota</taxon>
        <taxon>Lepidoptera</taxon>
        <taxon>Glossata</taxon>
        <taxon>Ditrysia</taxon>
        <taxon>Papilionoidea</taxon>
        <taxon>Nymphalidae</taxon>
        <taxon>Heliconiinae</taxon>
        <taxon>Heliconiini</taxon>
        <taxon>Heliconius</taxon>
    </lineage>
</organism>
<feature type="transmembrane region" description="Helical" evidence="6">
    <location>
        <begin position="146"/>
        <end position="166"/>
    </location>
</feature>
<reference evidence="7" key="1">
    <citation type="journal article" date="2013" name="PLoS Genet.">
        <title>Female behaviour drives expression and evolution of gustatory receptors in butterflies.</title>
        <authorList>
            <person name="Briscoe A.D."/>
            <person name="Macias-Munoz A."/>
            <person name="Kozak K.M."/>
            <person name="Walters J.R."/>
            <person name="Yuan F."/>
            <person name="Jamie G.A."/>
            <person name="Martin S.H."/>
            <person name="Dasmahapatra K.K."/>
            <person name="Ferguson L.C."/>
            <person name="Mallet J."/>
            <person name="Jacquin-Joly E."/>
            <person name="Jiggins C.D."/>
        </authorList>
    </citation>
    <scope>NUCLEOTIDE SEQUENCE</scope>
</reference>
<dbReference type="InterPro" id="IPR013604">
    <property type="entry name" value="7TM_chemorcpt"/>
</dbReference>
<evidence type="ECO:0000256" key="2">
    <source>
        <dbReference type="ARBA" id="ARBA00022475"/>
    </source>
</evidence>
<keyword evidence="5 6" id="KW-0472">Membrane</keyword>
<dbReference type="Pfam" id="PF08395">
    <property type="entry name" value="7tm_7"/>
    <property type="match status" value="1"/>
</dbReference>
<evidence type="ECO:0000256" key="6">
    <source>
        <dbReference type="RuleBase" id="RU363108"/>
    </source>
</evidence>
<feature type="non-terminal residue" evidence="7">
    <location>
        <position position="1"/>
    </location>
</feature>
<keyword evidence="2 6" id="KW-1003">Cell membrane</keyword>
<gene>
    <name evidence="7" type="primary">Gr22</name>
</gene>
<accession>S5K2D1</accession>
<evidence type="ECO:0000313" key="7">
    <source>
        <dbReference type="EMBL" id="AGR03759.1"/>
    </source>
</evidence>
<keyword evidence="6 7" id="KW-0675">Receptor</keyword>
<feature type="transmembrane region" description="Helical" evidence="6">
    <location>
        <begin position="84"/>
        <end position="110"/>
    </location>
</feature>
<feature type="transmembrane region" description="Helical" evidence="6">
    <location>
        <begin position="384"/>
        <end position="405"/>
    </location>
</feature>
<sequence>MVEDCRNIKTEHEDMKMMLNSFGVVFKLENCFGMFRYRVNNGKLVPINKMFKVYPVVIACTCLILYLCFIFKDFITIMNQVDLGFITIFGNVMFIMTPVIQYVTSIIIFLKQSKNNVRLFKTIAKVDHILNISNDKRFFKSICSGIRFDICIFTIIYTLTFVSYLITENVFFVYQIFLVVIDAQRRVEAFVIYIFIKILSYRLNVLNNYIHNFVILRNKEPFSVNNKKKKKFLELNTNYIGNMSPENNRIQQLSAAYHQIGEATSLMNEIFDAQILISLTSSFTYTIFLIWSSMYEFRYSELGYSFFATAIQTLFEIYLIGAIAYICEVMILKRNKTEVLVNEIVMDYDIPKRMRLHAKNFMELIEVWSLQVITYDLYVIDIKLMLKFISISTTYIIVLTQLFHLF</sequence>
<evidence type="ECO:0000256" key="4">
    <source>
        <dbReference type="ARBA" id="ARBA00022989"/>
    </source>
</evidence>
<dbReference type="GO" id="GO:0050909">
    <property type="term" value="P:sensory perception of taste"/>
    <property type="evidence" value="ECO:0007669"/>
    <property type="project" value="InterPro"/>
</dbReference>
<keyword evidence="6" id="KW-0807">Transducer</keyword>
<dbReference type="GO" id="GO:0007165">
    <property type="term" value="P:signal transduction"/>
    <property type="evidence" value="ECO:0007669"/>
    <property type="project" value="UniProtKB-KW"/>
</dbReference>
<keyword evidence="4 6" id="KW-1133">Transmembrane helix</keyword>
<name>S5K2D1_HELME</name>
<dbReference type="GO" id="GO:0005886">
    <property type="term" value="C:plasma membrane"/>
    <property type="evidence" value="ECO:0007669"/>
    <property type="project" value="UniProtKB-SubCell"/>
</dbReference>
<evidence type="ECO:0000256" key="1">
    <source>
        <dbReference type="ARBA" id="ARBA00004651"/>
    </source>
</evidence>
<evidence type="ECO:0000256" key="3">
    <source>
        <dbReference type="ARBA" id="ARBA00022692"/>
    </source>
</evidence>
<comment type="function">
    <text evidence="6">Gustatory receptor which mediates acceptance or avoidance behavior, depending on its substrates.</text>
</comment>
<dbReference type="AlphaFoldDB" id="S5K2D1"/>
<comment type="similarity">
    <text evidence="6">Belongs to the insect chemoreceptor superfamily. Gustatory receptor (GR) family.</text>
</comment>
<keyword evidence="3 6" id="KW-0812">Transmembrane</keyword>
<proteinExistence type="evidence at transcript level"/>
<protein>
    <recommendedName>
        <fullName evidence="6">Gustatory receptor</fullName>
    </recommendedName>
</protein>
<feature type="transmembrane region" description="Helical" evidence="6">
    <location>
        <begin position="306"/>
        <end position="327"/>
    </location>
</feature>
<comment type="subcellular location">
    <subcellularLocation>
        <location evidence="1 6">Cell membrane</location>
        <topology evidence="1 6">Multi-pass membrane protein</topology>
    </subcellularLocation>
</comment>
<feature type="transmembrane region" description="Helical" evidence="6">
    <location>
        <begin position="275"/>
        <end position="294"/>
    </location>
</feature>
<feature type="transmembrane region" description="Helical" evidence="6">
    <location>
        <begin position="53"/>
        <end position="72"/>
    </location>
</feature>
<feature type="non-terminal residue" evidence="7">
    <location>
        <position position="406"/>
    </location>
</feature>
<evidence type="ECO:0000256" key="5">
    <source>
        <dbReference type="ARBA" id="ARBA00023136"/>
    </source>
</evidence>
<comment type="caution">
    <text evidence="6">Lacks conserved residue(s) required for the propagation of feature annotation.</text>
</comment>
<dbReference type="EMBL" id="KC313974">
    <property type="protein sequence ID" value="AGR03759.1"/>
    <property type="molecule type" value="mRNA"/>
</dbReference>